<name>A0A5D2L8S8_GOSTO</name>
<dbReference type="AlphaFoldDB" id="A0A5D2L8S8"/>
<keyword evidence="1" id="KW-1133">Transmembrane helix</keyword>
<protein>
    <submittedName>
        <fullName evidence="2">Uncharacterized protein</fullName>
    </submittedName>
</protein>
<evidence type="ECO:0000313" key="3">
    <source>
        <dbReference type="Proteomes" id="UP000322667"/>
    </source>
</evidence>
<keyword evidence="1" id="KW-0812">Transmembrane</keyword>
<organism evidence="2 3">
    <name type="scientific">Gossypium tomentosum</name>
    <name type="common">Hawaiian cotton</name>
    <name type="synonym">Gossypium sandvicense</name>
    <dbReference type="NCBI Taxonomy" id="34277"/>
    <lineage>
        <taxon>Eukaryota</taxon>
        <taxon>Viridiplantae</taxon>
        <taxon>Streptophyta</taxon>
        <taxon>Embryophyta</taxon>
        <taxon>Tracheophyta</taxon>
        <taxon>Spermatophyta</taxon>
        <taxon>Magnoliopsida</taxon>
        <taxon>eudicotyledons</taxon>
        <taxon>Gunneridae</taxon>
        <taxon>Pentapetalae</taxon>
        <taxon>rosids</taxon>
        <taxon>malvids</taxon>
        <taxon>Malvales</taxon>
        <taxon>Malvaceae</taxon>
        <taxon>Malvoideae</taxon>
        <taxon>Gossypium</taxon>
    </lineage>
</organism>
<accession>A0A5D2L8S8</accession>
<feature type="transmembrane region" description="Helical" evidence="1">
    <location>
        <begin position="31"/>
        <end position="59"/>
    </location>
</feature>
<feature type="transmembrane region" description="Helical" evidence="1">
    <location>
        <begin position="99"/>
        <end position="123"/>
    </location>
</feature>
<keyword evidence="3" id="KW-1185">Reference proteome</keyword>
<keyword evidence="1" id="KW-0472">Membrane</keyword>
<feature type="transmembrane region" description="Helical" evidence="1">
    <location>
        <begin position="71"/>
        <end position="93"/>
    </location>
</feature>
<reference evidence="2 3" key="1">
    <citation type="submission" date="2019-07" db="EMBL/GenBank/DDBJ databases">
        <title>WGS assembly of Gossypium tomentosum.</title>
        <authorList>
            <person name="Chen Z.J."/>
            <person name="Sreedasyam A."/>
            <person name="Ando A."/>
            <person name="Song Q."/>
            <person name="De L."/>
            <person name="Hulse-Kemp A."/>
            <person name="Ding M."/>
            <person name="Ye W."/>
            <person name="Kirkbride R."/>
            <person name="Jenkins J."/>
            <person name="Plott C."/>
            <person name="Lovell J."/>
            <person name="Lin Y.-M."/>
            <person name="Vaughn R."/>
            <person name="Liu B."/>
            <person name="Li W."/>
            <person name="Simpson S."/>
            <person name="Scheffler B."/>
            <person name="Saski C."/>
            <person name="Grover C."/>
            <person name="Hu G."/>
            <person name="Conover J."/>
            <person name="Carlson J."/>
            <person name="Shu S."/>
            <person name="Boston L."/>
            <person name="Williams M."/>
            <person name="Peterson D."/>
            <person name="Mcgee K."/>
            <person name="Jones D."/>
            <person name="Wendel J."/>
            <person name="Stelly D."/>
            <person name="Grimwood J."/>
            <person name="Schmutz J."/>
        </authorList>
    </citation>
    <scope>NUCLEOTIDE SEQUENCE [LARGE SCALE GENOMIC DNA]</scope>
    <source>
        <strain evidence="2">7179.01</strain>
    </source>
</reference>
<proteinExistence type="predicted"/>
<sequence>MGLLLLGCWAGRCWTVRSGPISGRVGLTRLLAFYFLFFFLSLFLLSFSSFFFSFFFFFLGPNRSPFAPSTTLLLLGGAVAGAPPLLFLSSFFSLLFSLFFLWVAVFLFTALLSSLCLLCWLIVL</sequence>
<dbReference type="Proteomes" id="UP000322667">
    <property type="component" value="Chromosome D04"/>
</dbReference>
<dbReference type="EMBL" id="CM017626">
    <property type="protein sequence ID" value="TYH75529.1"/>
    <property type="molecule type" value="Genomic_DNA"/>
</dbReference>
<evidence type="ECO:0000256" key="1">
    <source>
        <dbReference type="SAM" id="Phobius"/>
    </source>
</evidence>
<evidence type="ECO:0000313" key="2">
    <source>
        <dbReference type="EMBL" id="TYH75529.1"/>
    </source>
</evidence>
<gene>
    <name evidence="2" type="ORF">ES332_D04G025400v1</name>
</gene>